<organism evidence="3 4">
    <name type="scientific">Dactylosporangium roseum</name>
    <dbReference type="NCBI Taxonomy" id="47989"/>
    <lineage>
        <taxon>Bacteria</taxon>
        <taxon>Bacillati</taxon>
        <taxon>Actinomycetota</taxon>
        <taxon>Actinomycetes</taxon>
        <taxon>Micromonosporales</taxon>
        <taxon>Micromonosporaceae</taxon>
        <taxon>Dactylosporangium</taxon>
    </lineage>
</organism>
<keyword evidence="4" id="KW-1185">Reference proteome</keyword>
<dbReference type="PROSITE" id="PS51318">
    <property type="entry name" value="TAT"/>
    <property type="match status" value="1"/>
</dbReference>
<feature type="domain" description="Peptidase C39-like" evidence="2">
    <location>
        <begin position="133"/>
        <end position="270"/>
    </location>
</feature>
<dbReference type="Gene3D" id="3.90.70.10">
    <property type="entry name" value="Cysteine proteinases"/>
    <property type="match status" value="1"/>
</dbReference>
<dbReference type="RefSeq" id="WP_260723233.1">
    <property type="nucleotide sequence ID" value="NZ_BAAABS010000017.1"/>
</dbReference>
<name>A0ABY5YX21_9ACTN</name>
<evidence type="ECO:0000313" key="3">
    <source>
        <dbReference type="EMBL" id="UWZ33949.1"/>
    </source>
</evidence>
<dbReference type="InterPro" id="IPR006311">
    <property type="entry name" value="TAT_signal"/>
</dbReference>
<evidence type="ECO:0000256" key="1">
    <source>
        <dbReference type="SAM" id="MobiDB-lite"/>
    </source>
</evidence>
<sequence length="296" mass="30489">MSYQYKARHSQNPADPVSPSRRLPLVAASAALVAAAAAGLTIYHSASAVPAPDAQTWATVADPSQLADPAARNRELRQAAPEAATSVPKTGASSAPARRGATTAPPAAAKAPSAQGTPSAQASPAAPAAKTLSYQFQWQENFYFCGPAATRIALTSRGLQPSQSEVAQSLRTTVNGTNSADDATRALNALTGGSFYKSRFIGTQAATQADMDRLRADVVHAISNGYPVVANIAGSTVDNDGIAHSYPGGHFLTVVGYSDAGQNVTIADPADARGVGRYTLTTVKLAHWIALRGYSA</sequence>
<dbReference type="Pfam" id="PF13529">
    <property type="entry name" value="Peptidase_C39_2"/>
    <property type="match status" value="1"/>
</dbReference>
<feature type="compositionally biased region" description="Low complexity" evidence="1">
    <location>
        <begin position="91"/>
        <end position="124"/>
    </location>
</feature>
<accession>A0ABY5YX21</accession>
<dbReference type="SUPFAM" id="SSF54001">
    <property type="entry name" value="Cysteine proteinases"/>
    <property type="match status" value="1"/>
</dbReference>
<protein>
    <submittedName>
        <fullName evidence="3">C39 family peptidase</fullName>
    </submittedName>
</protein>
<evidence type="ECO:0000259" key="2">
    <source>
        <dbReference type="Pfam" id="PF13529"/>
    </source>
</evidence>
<reference evidence="3" key="1">
    <citation type="submission" date="2021-04" db="EMBL/GenBank/DDBJ databases">
        <title>Biosynthetic gene clusters of Dactylosporangioum roseum.</title>
        <authorList>
            <person name="Hartkoorn R.C."/>
            <person name="Beaudoing E."/>
            <person name="Hot D."/>
            <person name="Moureu S."/>
        </authorList>
    </citation>
    <scope>NUCLEOTIDE SEQUENCE</scope>
    <source>
        <strain evidence="3">NRRL B-16295</strain>
    </source>
</reference>
<dbReference type="Proteomes" id="UP001058271">
    <property type="component" value="Chromosome"/>
</dbReference>
<gene>
    <name evidence="3" type="ORF">Drose_22060</name>
</gene>
<dbReference type="InterPro" id="IPR038765">
    <property type="entry name" value="Papain-like_cys_pep_sf"/>
</dbReference>
<feature type="region of interest" description="Disordered" evidence="1">
    <location>
        <begin position="73"/>
        <end position="124"/>
    </location>
</feature>
<dbReference type="InterPro" id="IPR039564">
    <property type="entry name" value="Peptidase_C39-like"/>
</dbReference>
<evidence type="ECO:0000313" key="4">
    <source>
        <dbReference type="Proteomes" id="UP001058271"/>
    </source>
</evidence>
<dbReference type="EMBL" id="CP073721">
    <property type="protein sequence ID" value="UWZ33949.1"/>
    <property type="molecule type" value="Genomic_DNA"/>
</dbReference>
<proteinExistence type="predicted"/>